<dbReference type="KEGG" id="nsl:BOX37_18570"/>
<dbReference type="Pfam" id="PF11887">
    <property type="entry name" value="Mce4_CUP1"/>
    <property type="match status" value="1"/>
</dbReference>
<sequence length="421" mass="44021">MSAILFEKDGRGPGGFSLVLRGVVLFVLMAVVVTALLMKSTGRFDAKVEVIAVLDQLGDGLPARSDVKFRGLLIGTVATVALADDGGPNRVTLLLEPAYASSVPRTVTARVVPSNVFAVSSIQLVDNGPGPALTADTEIAQDRSLSTVQLQTALTKLREIIASTGRLGSDSTVGLLAAVAEATDRRGDDIVRAGAQLDRITREFDALLAPDGGPSTLGAMAEAVHGLNAAAPDLLDALHSAVVPLRTVVEREGELLNLLSAGNNTLSSLGGGLTRHADQIVTVTNDLVPVLDVVGEGAAGFAPIVVRIKRISDLWFAEFWNSETQMGTGKFQFRLSPHTAYTRADCPRYGELSAPSCATAPVAIPEQELPPSMSPQSYPVPPLSPQMWDMIRRILGGEANAAESVLAQLLADAALPIGGGR</sequence>
<protein>
    <submittedName>
        <fullName evidence="4">Mammalian cell entry protein</fullName>
    </submittedName>
</protein>
<dbReference type="GO" id="GO:0005576">
    <property type="term" value="C:extracellular region"/>
    <property type="evidence" value="ECO:0007669"/>
    <property type="project" value="TreeGrafter"/>
</dbReference>
<reference evidence="4" key="1">
    <citation type="submission" date="2016-11" db="EMBL/GenBank/DDBJ databases">
        <authorList>
            <person name="Jaros S."/>
            <person name="Januszkiewicz K."/>
            <person name="Wedrychowicz H."/>
        </authorList>
    </citation>
    <scope>NUCLEOTIDE SEQUENCE [LARGE SCALE GENOMIC DNA]</scope>
    <source>
        <strain evidence="4">Y48</strain>
    </source>
</reference>
<dbReference type="InterPro" id="IPR024516">
    <property type="entry name" value="Mce_C"/>
</dbReference>
<keyword evidence="1" id="KW-0812">Transmembrane</keyword>
<organism evidence="4 5">
    <name type="scientific">Nocardia mangyaensis</name>
    <dbReference type="NCBI Taxonomy" id="2213200"/>
    <lineage>
        <taxon>Bacteria</taxon>
        <taxon>Bacillati</taxon>
        <taxon>Actinomycetota</taxon>
        <taxon>Actinomycetes</taxon>
        <taxon>Mycobacteriales</taxon>
        <taxon>Nocardiaceae</taxon>
        <taxon>Nocardia</taxon>
    </lineage>
</organism>
<dbReference type="RefSeq" id="WP_071928813.1">
    <property type="nucleotide sequence ID" value="NZ_CP018082.1"/>
</dbReference>
<feature type="domain" description="Mammalian cell entry C-terminal" evidence="3">
    <location>
        <begin position="132"/>
        <end position="320"/>
    </location>
</feature>
<dbReference type="AlphaFoldDB" id="A0A1J0VUF0"/>
<accession>A0A1J0VUF0</accession>
<dbReference type="GO" id="GO:0051701">
    <property type="term" value="P:biological process involved in interaction with host"/>
    <property type="evidence" value="ECO:0007669"/>
    <property type="project" value="TreeGrafter"/>
</dbReference>
<proteinExistence type="predicted"/>
<evidence type="ECO:0000313" key="5">
    <source>
        <dbReference type="Proteomes" id="UP000183810"/>
    </source>
</evidence>
<feature type="transmembrane region" description="Helical" evidence="1">
    <location>
        <begin position="18"/>
        <end position="38"/>
    </location>
</feature>
<keyword evidence="5" id="KW-1185">Reference proteome</keyword>
<evidence type="ECO:0000259" key="3">
    <source>
        <dbReference type="Pfam" id="PF11887"/>
    </source>
</evidence>
<feature type="domain" description="Mce/MlaD" evidence="2">
    <location>
        <begin position="48"/>
        <end position="125"/>
    </location>
</feature>
<dbReference type="Pfam" id="PF02470">
    <property type="entry name" value="MlaD"/>
    <property type="match status" value="1"/>
</dbReference>
<evidence type="ECO:0000256" key="1">
    <source>
        <dbReference type="SAM" id="Phobius"/>
    </source>
</evidence>
<gene>
    <name evidence="4" type="ORF">BOX37_18570</name>
</gene>
<evidence type="ECO:0000259" key="2">
    <source>
        <dbReference type="Pfam" id="PF02470"/>
    </source>
</evidence>
<keyword evidence="1" id="KW-0472">Membrane</keyword>
<dbReference type="OrthoDB" id="4571090at2"/>
<dbReference type="InterPro" id="IPR003399">
    <property type="entry name" value="Mce/MlaD"/>
</dbReference>
<dbReference type="PANTHER" id="PTHR33371">
    <property type="entry name" value="INTERMEMBRANE PHOSPHOLIPID TRANSPORT SYSTEM BINDING PROTEIN MLAD-RELATED"/>
    <property type="match status" value="1"/>
</dbReference>
<dbReference type="PANTHER" id="PTHR33371:SF19">
    <property type="entry name" value="MCE-FAMILY PROTEIN MCE4A"/>
    <property type="match status" value="1"/>
</dbReference>
<evidence type="ECO:0000313" key="4">
    <source>
        <dbReference type="EMBL" id="APE35626.1"/>
    </source>
</evidence>
<keyword evidence="1" id="KW-1133">Transmembrane helix</keyword>
<name>A0A1J0VUF0_9NOCA</name>
<dbReference type="EMBL" id="CP018082">
    <property type="protein sequence ID" value="APE35626.1"/>
    <property type="molecule type" value="Genomic_DNA"/>
</dbReference>
<dbReference type="InterPro" id="IPR052336">
    <property type="entry name" value="MlaD_Phospholipid_Transporter"/>
</dbReference>
<dbReference type="Proteomes" id="UP000183810">
    <property type="component" value="Chromosome"/>
</dbReference>